<protein>
    <submittedName>
        <fullName evidence="1">Uncharacterized protein</fullName>
    </submittedName>
</protein>
<sequence>MAATEVNKGYYYHHLYIPLRLESAWKAMSVYVPRWGQLAQCLPFDSQKYRAD</sequence>
<dbReference type="AlphaFoldDB" id="A0A428T3J1"/>
<name>A0A428T3J1_9HYPO</name>
<evidence type="ECO:0000313" key="2">
    <source>
        <dbReference type="Proteomes" id="UP000287144"/>
    </source>
</evidence>
<comment type="caution">
    <text evidence="1">The sequence shown here is derived from an EMBL/GenBank/DDBJ whole genome shotgun (WGS) entry which is preliminary data.</text>
</comment>
<keyword evidence="2" id="KW-1185">Reference proteome</keyword>
<proteinExistence type="predicted"/>
<evidence type="ECO:0000313" key="1">
    <source>
        <dbReference type="EMBL" id="RSL96593.1"/>
    </source>
</evidence>
<dbReference type="EMBL" id="NKCK01000136">
    <property type="protein sequence ID" value="RSL96593.1"/>
    <property type="molecule type" value="Genomic_DNA"/>
</dbReference>
<accession>A0A428T3J1</accession>
<reference evidence="1 2" key="1">
    <citation type="submission" date="2017-06" db="EMBL/GenBank/DDBJ databases">
        <title>Comparative genomic analysis of Ambrosia Fusariam Clade fungi.</title>
        <authorList>
            <person name="Stajich J.E."/>
            <person name="Carrillo J."/>
            <person name="Kijimoto T."/>
            <person name="Eskalen A."/>
            <person name="O'Donnell K."/>
            <person name="Kasson M."/>
        </authorList>
    </citation>
    <scope>NUCLEOTIDE SEQUENCE [LARGE SCALE GENOMIC DNA]</scope>
    <source>
        <strain evidence="1 2">NRRL62579</strain>
    </source>
</reference>
<gene>
    <name evidence="1" type="ORF">CEP52_011388</name>
</gene>
<dbReference type="Proteomes" id="UP000287144">
    <property type="component" value="Unassembled WGS sequence"/>
</dbReference>
<organism evidence="1 2">
    <name type="scientific">Fusarium oligoseptatum</name>
    <dbReference type="NCBI Taxonomy" id="2604345"/>
    <lineage>
        <taxon>Eukaryota</taxon>
        <taxon>Fungi</taxon>
        <taxon>Dikarya</taxon>
        <taxon>Ascomycota</taxon>
        <taxon>Pezizomycotina</taxon>
        <taxon>Sordariomycetes</taxon>
        <taxon>Hypocreomycetidae</taxon>
        <taxon>Hypocreales</taxon>
        <taxon>Nectriaceae</taxon>
        <taxon>Fusarium</taxon>
        <taxon>Fusarium solani species complex</taxon>
    </lineage>
</organism>